<feature type="region of interest" description="Disordered" evidence="1">
    <location>
        <begin position="22"/>
        <end position="48"/>
    </location>
</feature>
<sequence>IVGDIHSNDNIEVHGHFADEYGHIATSSGGDGSNDLDETDGYSDSNKSTITIPPVDYGMLENEAIINFTTYGDVTLDNNSPTWEKTGIQFIDGDLRVKNGGVVIVNEGAIVVTGSVIFDNGSELTITKSDYPITPLGLVAKGDIILKAKTTFIAGVVQSYDPLDDYDDSTYTSGKVELHNDAVIWGSVIAETIFLHNGTEINYEKGNTQKYVTQGDPFYKKISWREL</sequence>
<evidence type="ECO:0000256" key="1">
    <source>
        <dbReference type="SAM" id="MobiDB-lite"/>
    </source>
</evidence>
<protein>
    <submittedName>
        <fullName evidence="2">Uncharacterized protein</fullName>
    </submittedName>
</protein>
<evidence type="ECO:0000313" key="2">
    <source>
        <dbReference type="EMBL" id="GAH51062.1"/>
    </source>
</evidence>
<name>X1G1F3_9ZZZZ</name>
<dbReference type="EMBL" id="BARU01017980">
    <property type="protein sequence ID" value="GAH51062.1"/>
    <property type="molecule type" value="Genomic_DNA"/>
</dbReference>
<feature type="non-terminal residue" evidence="2">
    <location>
        <position position="1"/>
    </location>
</feature>
<dbReference type="AlphaFoldDB" id="X1G1F3"/>
<reference evidence="2" key="1">
    <citation type="journal article" date="2014" name="Front. Microbiol.">
        <title>High frequency of phylogenetically diverse reductive dehalogenase-homologous genes in deep subseafloor sedimentary metagenomes.</title>
        <authorList>
            <person name="Kawai M."/>
            <person name="Futagami T."/>
            <person name="Toyoda A."/>
            <person name="Takaki Y."/>
            <person name="Nishi S."/>
            <person name="Hori S."/>
            <person name="Arai W."/>
            <person name="Tsubouchi T."/>
            <person name="Morono Y."/>
            <person name="Uchiyama I."/>
            <person name="Ito T."/>
            <person name="Fujiyama A."/>
            <person name="Inagaki F."/>
            <person name="Takami H."/>
        </authorList>
    </citation>
    <scope>NUCLEOTIDE SEQUENCE</scope>
    <source>
        <strain evidence="2">Expedition CK06-06</strain>
    </source>
</reference>
<proteinExistence type="predicted"/>
<accession>X1G1F3</accession>
<comment type="caution">
    <text evidence="2">The sequence shown here is derived from an EMBL/GenBank/DDBJ whole genome shotgun (WGS) entry which is preliminary data.</text>
</comment>
<organism evidence="2">
    <name type="scientific">marine sediment metagenome</name>
    <dbReference type="NCBI Taxonomy" id="412755"/>
    <lineage>
        <taxon>unclassified sequences</taxon>
        <taxon>metagenomes</taxon>
        <taxon>ecological metagenomes</taxon>
    </lineage>
</organism>
<gene>
    <name evidence="2" type="ORF">S03H2_29763</name>
</gene>